<reference evidence="3" key="1">
    <citation type="submission" date="2021-09" db="EMBL/GenBank/DDBJ databases">
        <authorList>
            <person name="Martin H S."/>
        </authorList>
    </citation>
    <scope>NUCLEOTIDE SEQUENCE</scope>
</reference>
<dbReference type="Proteomes" id="UP000789524">
    <property type="component" value="Unassembled WGS sequence"/>
</dbReference>
<evidence type="ECO:0000313" key="3">
    <source>
        <dbReference type="EMBL" id="CAG9567648.1"/>
    </source>
</evidence>
<evidence type="ECO:0000259" key="2">
    <source>
        <dbReference type="PROSITE" id="PS50966"/>
    </source>
</evidence>
<protein>
    <submittedName>
        <fullName evidence="3">(African queen) hypothetical protein</fullName>
    </submittedName>
</protein>
<keyword evidence="4" id="KW-1185">Reference proteome</keyword>
<accession>A0A8J2QQL2</accession>
<evidence type="ECO:0000313" key="4">
    <source>
        <dbReference type="Proteomes" id="UP000789524"/>
    </source>
</evidence>
<dbReference type="InterPro" id="IPR007527">
    <property type="entry name" value="Znf_SWIM"/>
</dbReference>
<dbReference type="GO" id="GO:0008270">
    <property type="term" value="F:zinc ion binding"/>
    <property type="evidence" value="ECO:0007669"/>
    <property type="project" value="UniProtKB-KW"/>
</dbReference>
<keyword evidence="1" id="KW-0862">Zinc</keyword>
<keyword evidence="1" id="KW-0479">Metal-binding</keyword>
<feature type="domain" description="SWIM-type" evidence="2">
    <location>
        <begin position="199"/>
        <end position="243"/>
    </location>
</feature>
<dbReference type="OrthoDB" id="10046738at2759"/>
<dbReference type="AlphaFoldDB" id="A0A8J2QQL2"/>
<name>A0A8J2QQL2_9NEOP</name>
<dbReference type="PROSITE" id="PS50966">
    <property type="entry name" value="ZF_SWIM"/>
    <property type="match status" value="1"/>
</dbReference>
<organism evidence="3 4">
    <name type="scientific">Danaus chrysippus</name>
    <name type="common">African queen</name>
    <dbReference type="NCBI Taxonomy" id="151541"/>
    <lineage>
        <taxon>Eukaryota</taxon>
        <taxon>Metazoa</taxon>
        <taxon>Ecdysozoa</taxon>
        <taxon>Arthropoda</taxon>
        <taxon>Hexapoda</taxon>
        <taxon>Insecta</taxon>
        <taxon>Pterygota</taxon>
        <taxon>Neoptera</taxon>
        <taxon>Endopterygota</taxon>
        <taxon>Lepidoptera</taxon>
        <taxon>Glossata</taxon>
        <taxon>Ditrysia</taxon>
        <taxon>Papilionoidea</taxon>
        <taxon>Nymphalidae</taxon>
        <taxon>Danainae</taxon>
        <taxon>Danaini</taxon>
        <taxon>Danaina</taxon>
        <taxon>Danaus</taxon>
        <taxon>Anosia</taxon>
    </lineage>
</organism>
<sequence length="267" mass="31167">MPETKYQNENQLTSEQANKSRLVTMCRWVVEVINGRFKRDFRLLRNIHSNRALSNMFDYFKIAAALLNSYHVVVDNNVHARDFIDIINERINIPNRLADIVITNNYNRRRAHFEPMRAEMPQFNDFPRMTEEELTLFALGSYQLKQARSYYAEHVHPEGAFTIELARNIPLEEIREIAGRDVLLIRGRIQSRHVASRTYYVYIAADPTLRGRLAIPQYYCSCPIGKRTIGCCSHTMSIVWYMGFARYENILVPAEGLEDEIITLDDV</sequence>
<gene>
    <name evidence="3" type="ORF">DCHRY22_LOCUS7886</name>
</gene>
<evidence type="ECO:0000256" key="1">
    <source>
        <dbReference type="PROSITE-ProRule" id="PRU00325"/>
    </source>
</evidence>
<dbReference type="EMBL" id="CAKASE010000058">
    <property type="protein sequence ID" value="CAG9567648.1"/>
    <property type="molecule type" value="Genomic_DNA"/>
</dbReference>
<keyword evidence="1" id="KW-0863">Zinc-finger</keyword>
<comment type="caution">
    <text evidence="3">The sequence shown here is derived from an EMBL/GenBank/DDBJ whole genome shotgun (WGS) entry which is preliminary data.</text>
</comment>
<proteinExistence type="predicted"/>